<protein>
    <submittedName>
        <fullName evidence="2">Uncharacterized protein</fullName>
    </submittedName>
</protein>
<comment type="caution">
    <text evidence="2">The sequence shown here is derived from an EMBL/GenBank/DDBJ whole genome shotgun (WGS) entry which is preliminary data.</text>
</comment>
<organism evidence="2 3">
    <name type="scientific">Apiospora kogelbergensis</name>
    <dbReference type="NCBI Taxonomy" id="1337665"/>
    <lineage>
        <taxon>Eukaryota</taxon>
        <taxon>Fungi</taxon>
        <taxon>Dikarya</taxon>
        <taxon>Ascomycota</taxon>
        <taxon>Pezizomycotina</taxon>
        <taxon>Sordariomycetes</taxon>
        <taxon>Xylariomycetidae</taxon>
        <taxon>Amphisphaeriales</taxon>
        <taxon>Apiosporaceae</taxon>
        <taxon>Apiospora</taxon>
    </lineage>
</organism>
<evidence type="ECO:0000313" key="3">
    <source>
        <dbReference type="Proteomes" id="UP001392437"/>
    </source>
</evidence>
<feature type="compositionally biased region" description="Polar residues" evidence="1">
    <location>
        <begin position="185"/>
        <end position="203"/>
    </location>
</feature>
<name>A0AAW0QUW0_9PEZI</name>
<proteinExistence type="predicted"/>
<feature type="compositionally biased region" description="Polar residues" evidence="1">
    <location>
        <begin position="75"/>
        <end position="97"/>
    </location>
</feature>
<keyword evidence="3" id="KW-1185">Reference proteome</keyword>
<dbReference type="EMBL" id="JAQQWP010000007">
    <property type="protein sequence ID" value="KAK8109966.1"/>
    <property type="molecule type" value="Genomic_DNA"/>
</dbReference>
<dbReference type="Proteomes" id="UP001392437">
    <property type="component" value="Unassembled WGS sequence"/>
</dbReference>
<sequence length="350" mass="38383">MPASLTQFASTAPKAYNSSQKAKASSRTETLPVMMTQIKTLANKDPPQAPTTKRATSPGSPSPAVLTVAGGDIRTYSQFPLSRNPSSWLMQSQQLHQDQTHRRLSSSSLCQHPRPQQQTQKIQQLFHLSAPSSSRDNVEGDAAGNSSADPGDDGKEGGDEKKREEEDKPDEDRREDHPQQEEGEQQSLPSTTRTNHPTWTPSPLVTLFSAPSSPISSSPPLYNNETTGESMTTAEALAVFLDQPVLATPQEFIQSVARMEEDAWGGDGRSRPYIIADEEDTGVSKQRKESNKWSAAKTKKDEDYELEEWKCSSAEDQCPVPAKSGNQSFTQTASTVGNLWKENSLRSYGL</sequence>
<feature type="region of interest" description="Disordered" evidence="1">
    <location>
        <begin position="1"/>
        <end position="229"/>
    </location>
</feature>
<accession>A0AAW0QUW0</accession>
<evidence type="ECO:0000256" key="1">
    <source>
        <dbReference type="SAM" id="MobiDB-lite"/>
    </source>
</evidence>
<feature type="compositionally biased region" description="Basic and acidic residues" evidence="1">
    <location>
        <begin position="152"/>
        <end position="180"/>
    </location>
</feature>
<feature type="compositionally biased region" description="Low complexity" evidence="1">
    <location>
        <begin position="209"/>
        <end position="220"/>
    </location>
</feature>
<feature type="compositionally biased region" description="Polar residues" evidence="1">
    <location>
        <begin position="50"/>
        <end position="59"/>
    </location>
</feature>
<evidence type="ECO:0000313" key="2">
    <source>
        <dbReference type="EMBL" id="KAK8109966.1"/>
    </source>
</evidence>
<feature type="compositionally biased region" description="Low complexity" evidence="1">
    <location>
        <begin position="111"/>
        <end position="124"/>
    </location>
</feature>
<reference evidence="2 3" key="1">
    <citation type="submission" date="2023-01" db="EMBL/GenBank/DDBJ databases">
        <title>Analysis of 21 Apiospora genomes using comparative genomics revels a genus with tremendous synthesis potential of carbohydrate active enzymes and secondary metabolites.</title>
        <authorList>
            <person name="Sorensen T."/>
        </authorList>
    </citation>
    <scope>NUCLEOTIDE SEQUENCE [LARGE SCALE GENOMIC DNA]</scope>
    <source>
        <strain evidence="2 3">CBS 117206</strain>
    </source>
</reference>
<feature type="compositionally biased region" description="Polar residues" evidence="1">
    <location>
        <begin position="1"/>
        <end position="29"/>
    </location>
</feature>
<feature type="region of interest" description="Disordered" evidence="1">
    <location>
        <begin position="262"/>
        <end position="290"/>
    </location>
</feature>
<dbReference type="AlphaFoldDB" id="A0AAW0QUW0"/>
<gene>
    <name evidence="2" type="ORF">PG999_008103</name>
</gene>